<protein>
    <submittedName>
        <fullName evidence="7">Sigma-70 family RNA polymerase sigma factor</fullName>
    </submittedName>
</protein>
<dbReference type="EMBL" id="CP059736">
    <property type="protein sequence ID" value="WDE02675.1"/>
    <property type="molecule type" value="Genomic_DNA"/>
</dbReference>
<keyword evidence="4" id="KW-0238">DNA-binding</keyword>
<dbReference type="Proteomes" id="UP000032568">
    <property type="component" value="Chromosome pTact"/>
</dbReference>
<dbReference type="RefSeq" id="WP_044835653.1">
    <property type="nucleotide sequence ID" value="NZ_CP059736.1"/>
</dbReference>
<organism evidence="7 8">
    <name type="scientific">Thalassomonas actiniarum</name>
    <dbReference type="NCBI Taxonomy" id="485447"/>
    <lineage>
        <taxon>Bacteria</taxon>
        <taxon>Pseudomonadati</taxon>
        <taxon>Pseudomonadota</taxon>
        <taxon>Gammaproteobacteria</taxon>
        <taxon>Alteromonadales</taxon>
        <taxon>Colwelliaceae</taxon>
        <taxon>Thalassomonas</taxon>
    </lineage>
</organism>
<dbReference type="KEGG" id="tact:SG35_030205"/>
<evidence type="ECO:0000256" key="4">
    <source>
        <dbReference type="ARBA" id="ARBA00023125"/>
    </source>
</evidence>
<dbReference type="SUPFAM" id="SSF88946">
    <property type="entry name" value="Sigma2 domain of RNA polymerase sigma factors"/>
    <property type="match status" value="1"/>
</dbReference>
<dbReference type="GO" id="GO:0006352">
    <property type="term" value="P:DNA-templated transcription initiation"/>
    <property type="evidence" value="ECO:0007669"/>
    <property type="project" value="InterPro"/>
</dbReference>
<evidence type="ECO:0000313" key="8">
    <source>
        <dbReference type="Proteomes" id="UP000032568"/>
    </source>
</evidence>
<feature type="domain" description="RNA polymerase sigma factor 70 region 4 type 2" evidence="6">
    <location>
        <begin position="92"/>
        <end position="144"/>
    </location>
</feature>
<name>A0AAE9YYB9_9GAMM</name>
<keyword evidence="3" id="KW-0731">Sigma factor</keyword>
<keyword evidence="2" id="KW-0805">Transcription regulation</keyword>
<keyword evidence="8" id="KW-1185">Reference proteome</keyword>
<evidence type="ECO:0000256" key="3">
    <source>
        <dbReference type="ARBA" id="ARBA00023082"/>
    </source>
</evidence>
<proteinExistence type="inferred from homology"/>
<evidence type="ECO:0000259" key="6">
    <source>
        <dbReference type="Pfam" id="PF08281"/>
    </source>
</evidence>
<evidence type="ECO:0000313" key="7">
    <source>
        <dbReference type="EMBL" id="WDE02675.1"/>
    </source>
</evidence>
<dbReference type="AlphaFoldDB" id="A0AAE9YYB9"/>
<reference evidence="7 8" key="2">
    <citation type="journal article" date="2022" name="Mar. Drugs">
        <title>Bioassay-Guided Fractionation Leads to the Detection of Cholic Acid Generated by the Rare Thalassomonas sp.</title>
        <authorList>
            <person name="Pheiffer F."/>
            <person name="Schneider Y.K."/>
            <person name="Hansen E.H."/>
            <person name="Andersen J.H."/>
            <person name="Isaksson J."/>
            <person name="Busche T."/>
            <person name="R C."/>
            <person name="Kalinowski J."/>
            <person name="Zyl L.V."/>
            <person name="Trindade M."/>
        </authorList>
    </citation>
    <scope>NUCLEOTIDE SEQUENCE [LARGE SCALE GENOMIC DNA]</scope>
    <source>
        <strain evidence="7 8">A5K-106</strain>
    </source>
</reference>
<dbReference type="SUPFAM" id="SSF88659">
    <property type="entry name" value="Sigma3 and sigma4 domains of RNA polymerase sigma factors"/>
    <property type="match status" value="1"/>
</dbReference>
<dbReference type="Gene3D" id="1.20.140.160">
    <property type="match status" value="1"/>
</dbReference>
<comment type="similarity">
    <text evidence="1">Belongs to the sigma-70 factor family. ECF subfamily.</text>
</comment>
<dbReference type="InterPro" id="IPR013249">
    <property type="entry name" value="RNA_pol_sigma70_r4_t2"/>
</dbReference>
<evidence type="ECO:0000256" key="5">
    <source>
        <dbReference type="ARBA" id="ARBA00023163"/>
    </source>
</evidence>
<accession>A0AAE9YYB9</accession>
<dbReference type="InterPro" id="IPR013325">
    <property type="entry name" value="RNA_pol_sigma_r2"/>
</dbReference>
<reference evidence="7 8" key="1">
    <citation type="journal article" date="2015" name="Genome Announc.">
        <title>Draft Genome Sequences of Marine Isolates of Thalassomonas viridans and Thalassomonas actiniarum.</title>
        <authorList>
            <person name="Olonade I."/>
            <person name="van Zyl L.J."/>
            <person name="Trindade M."/>
        </authorList>
    </citation>
    <scope>NUCLEOTIDE SEQUENCE [LARGE SCALE GENOMIC DNA]</scope>
    <source>
        <strain evidence="7 8">A5K-106</strain>
    </source>
</reference>
<dbReference type="Pfam" id="PF08281">
    <property type="entry name" value="Sigma70_r4_2"/>
    <property type="match status" value="1"/>
</dbReference>
<evidence type="ECO:0000256" key="1">
    <source>
        <dbReference type="ARBA" id="ARBA00010641"/>
    </source>
</evidence>
<dbReference type="PANTHER" id="PTHR43133:SF8">
    <property type="entry name" value="RNA POLYMERASE SIGMA FACTOR HI_1459-RELATED"/>
    <property type="match status" value="1"/>
</dbReference>
<gene>
    <name evidence="7" type="ORF">SG35_030205</name>
</gene>
<dbReference type="GO" id="GO:0016987">
    <property type="term" value="F:sigma factor activity"/>
    <property type="evidence" value="ECO:0007669"/>
    <property type="project" value="UniProtKB-KW"/>
</dbReference>
<dbReference type="PANTHER" id="PTHR43133">
    <property type="entry name" value="RNA POLYMERASE ECF-TYPE SIGMA FACTO"/>
    <property type="match status" value="1"/>
</dbReference>
<keyword evidence="5" id="KW-0804">Transcription</keyword>
<evidence type="ECO:0000256" key="2">
    <source>
        <dbReference type="ARBA" id="ARBA00023015"/>
    </source>
</evidence>
<dbReference type="GO" id="GO:0003677">
    <property type="term" value="F:DNA binding"/>
    <property type="evidence" value="ECO:0007669"/>
    <property type="project" value="UniProtKB-KW"/>
</dbReference>
<dbReference type="InterPro" id="IPR014284">
    <property type="entry name" value="RNA_pol_sigma-70_dom"/>
</dbReference>
<sequence length="159" mass="19152">MLNNKQFNKLYRYGLSLCQNEDRAYDLLQSSLEKYLSKDISIEHPVAYLRTMMRNQYFDEQRHQKLHLVKQNDLKENQDAFKSLEDIYIEQDQIQHLLDELNDEERELMFLWAVEEYSVQEVANMQGKPKGTLLSKIHRLKQRLTTKFASFLETKSETW</sequence>
<dbReference type="NCBIfam" id="TIGR02937">
    <property type="entry name" value="sigma70-ECF"/>
    <property type="match status" value="1"/>
</dbReference>
<dbReference type="InterPro" id="IPR013324">
    <property type="entry name" value="RNA_pol_sigma_r3/r4-like"/>
</dbReference>
<dbReference type="InterPro" id="IPR039425">
    <property type="entry name" value="RNA_pol_sigma-70-like"/>
</dbReference>